<reference evidence="3" key="4">
    <citation type="journal article" date="2008" name="Nucleic Acids Res.">
        <title>The rice annotation project database (RAP-DB): 2008 update.</title>
        <authorList>
            <consortium name="The rice annotation project (RAP)"/>
        </authorList>
    </citation>
    <scope>GENOME REANNOTATION</scope>
    <source>
        <strain evidence="3">cv. Nipponbare</strain>
    </source>
</reference>
<evidence type="ECO:0000313" key="1">
    <source>
        <dbReference type="EMBL" id="BAC79665.1"/>
    </source>
</evidence>
<protein>
    <submittedName>
        <fullName evidence="1">Uncharacterized protein</fullName>
    </submittedName>
</protein>
<proteinExistence type="predicted"/>
<accession>Q7XIK1</accession>
<reference evidence="3" key="3">
    <citation type="journal article" date="2005" name="Nature">
        <title>The map-based sequence of the rice genome.</title>
        <authorList>
            <consortium name="International rice genome sequencing project (IRGSP)"/>
            <person name="Matsumoto T."/>
            <person name="Wu J."/>
            <person name="Kanamori H."/>
            <person name="Katayose Y."/>
            <person name="Fujisawa M."/>
            <person name="Namiki N."/>
            <person name="Mizuno H."/>
            <person name="Yamamoto K."/>
            <person name="Antonio B.A."/>
            <person name="Baba T."/>
            <person name="Sakata K."/>
            <person name="Nagamura Y."/>
            <person name="Aoki H."/>
            <person name="Arikawa K."/>
            <person name="Arita K."/>
            <person name="Bito T."/>
            <person name="Chiden Y."/>
            <person name="Fujitsuka N."/>
            <person name="Fukunaka R."/>
            <person name="Hamada M."/>
            <person name="Harada C."/>
            <person name="Hayashi A."/>
            <person name="Hijishita S."/>
            <person name="Honda M."/>
            <person name="Hosokawa S."/>
            <person name="Ichikawa Y."/>
            <person name="Idonuma A."/>
            <person name="Iijima M."/>
            <person name="Ikeda M."/>
            <person name="Ikeno M."/>
            <person name="Ito K."/>
            <person name="Ito S."/>
            <person name="Ito T."/>
            <person name="Ito Y."/>
            <person name="Ito Y."/>
            <person name="Iwabuchi A."/>
            <person name="Kamiya K."/>
            <person name="Karasawa W."/>
            <person name="Kurita K."/>
            <person name="Katagiri S."/>
            <person name="Kikuta A."/>
            <person name="Kobayashi H."/>
            <person name="Kobayashi N."/>
            <person name="Machita K."/>
            <person name="Maehara T."/>
            <person name="Masukawa M."/>
            <person name="Mizubayashi T."/>
            <person name="Mukai Y."/>
            <person name="Nagasaki H."/>
            <person name="Nagata Y."/>
            <person name="Naito S."/>
            <person name="Nakashima M."/>
            <person name="Nakama Y."/>
            <person name="Nakamichi Y."/>
            <person name="Nakamura M."/>
            <person name="Meguro A."/>
            <person name="Negishi M."/>
            <person name="Ohta I."/>
            <person name="Ohta T."/>
            <person name="Okamoto M."/>
            <person name="Ono N."/>
            <person name="Saji S."/>
            <person name="Sakaguchi M."/>
            <person name="Sakai K."/>
            <person name="Shibata M."/>
            <person name="Shimokawa T."/>
            <person name="Song J."/>
            <person name="Takazaki Y."/>
            <person name="Terasawa K."/>
            <person name="Tsugane M."/>
            <person name="Tsuji K."/>
            <person name="Ueda S."/>
            <person name="Waki K."/>
            <person name="Yamagata H."/>
            <person name="Yamamoto M."/>
            <person name="Yamamoto S."/>
            <person name="Yamane H."/>
            <person name="Yoshiki S."/>
            <person name="Yoshihara R."/>
            <person name="Yukawa K."/>
            <person name="Zhong H."/>
            <person name="Yano M."/>
            <person name="Yuan Q."/>
            <person name="Ouyang S."/>
            <person name="Liu J."/>
            <person name="Jones K.M."/>
            <person name="Gansberger K."/>
            <person name="Moffat K."/>
            <person name="Hill J."/>
            <person name="Bera J."/>
            <person name="Fadrosh D."/>
            <person name="Jin S."/>
            <person name="Johri S."/>
            <person name="Kim M."/>
            <person name="Overton L."/>
            <person name="Reardon M."/>
            <person name="Tsitrin T."/>
            <person name="Vuong H."/>
            <person name="Weaver B."/>
            <person name="Ciecko A."/>
            <person name="Tallon L."/>
            <person name="Jackson J."/>
            <person name="Pai G."/>
            <person name="Aken S.V."/>
            <person name="Utterback T."/>
            <person name="Reidmuller S."/>
            <person name="Feldblyum T."/>
            <person name="Hsiao J."/>
            <person name="Zismann V."/>
            <person name="Iobst S."/>
            <person name="de Vazeille A.R."/>
            <person name="Buell C.R."/>
            <person name="Ying K."/>
            <person name="Li Y."/>
            <person name="Lu T."/>
            <person name="Huang Y."/>
            <person name="Zhao Q."/>
            <person name="Feng Q."/>
            <person name="Zhang L."/>
            <person name="Zhu J."/>
            <person name="Weng Q."/>
            <person name="Mu J."/>
            <person name="Lu Y."/>
            <person name="Fan D."/>
            <person name="Liu Y."/>
            <person name="Guan J."/>
            <person name="Zhang Y."/>
            <person name="Yu S."/>
            <person name="Liu X."/>
            <person name="Zhang Y."/>
            <person name="Hong G."/>
            <person name="Han B."/>
            <person name="Choisne N."/>
            <person name="Demange N."/>
            <person name="Orjeda G."/>
            <person name="Samain S."/>
            <person name="Cattolico L."/>
            <person name="Pelletier E."/>
            <person name="Couloux A."/>
            <person name="Segurens B."/>
            <person name="Wincker P."/>
            <person name="D'Hont A."/>
            <person name="Scarpelli C."/>
            <person name="Weissenbach J."/>
            <person name="Salanoubat M."/>
            <person name="Quetier F."/>
            <person name="Yu Y."/>
            <person name="Kim H.R."/>
            <person name="Rambo T."/>
            <person name="Currie J."/>
            <person name="Collura K."/>
            <person name="Luo M."/>
            <person name="Yang T."/>
            <person name="Ammiraju J.S.S."/>
            <person name="Engler F."/>
            <person name="Soderlund C."/>
            <person name="Wing R.A."/>
            <person name="Palmer L.E."/>
            <person name="de la Bastide M."/>
            <person name="Spiegel L."/>
            <person name="Nascimento L."/>
            <person name="Zutavern T."/>
            <person name="O'Shaughnessy A."/>
            <person name="Dike S."/>
            <person name="Dedhia N."/>
            <person name="Preston R."/>
            <person name="Balija V."/>
            <person name="McCombie W.R."/>
            <person name="Chow T."/>
            <person name="Chen H."/>
            <person name="Chung M."/>
            <person name="Chen C."/>
            <person name="Shaw J."/>
            <person name="Wu H."/>
            <person name="Hsiao K."/>
            <person name="Chao Y."/>
            <person name="Chu M."/>
            <person name="Cheng C."/>
            <person name="Hour A."/>
            <person name="Lee P."/>
            <person name="Lin S."/>
            <person name="Lin Y."/>
            <person name="Liou J."/>
            <person name="Liu S."/>
            <person name="Hsing Y."/>
            <person name="Raghuvanshi S."/>
            <person name="Mohanty A."/>
            <person name="Bharti A.K."/>
            <person name="Gaur A."/>
            <person name="Gupta V."/>
            <person name="Kumar D."/>
            <person name="Ravi V."/>
            <person name="Vij S."/>
            <person name="Kapur A."/>
            <person name="Khurana P."/>
            <person name="Khurana P."/>
            <person name="Khurana J.P."/>
            <person name="Tyagi A.K."/>
            <person name="Gaikwad K."/>
            <person name="Singh A."/>
            <person name="Dalal V."/>
            <person name="Srivastava S."/>
            <person name="Dixit A."/>
            <person name="Pal A.K."/>
            <person name="Ghazi I.A."/>
            <person name="Yadav M."/>
            <person name="Pandit A."/>
            <person name="Bhargava A."/>
            <person name="Sureshbabu K."/>
            <person name="Batra K."/>
            <person name="Sharma T.R."/>
            <person name="Mohapatra T."/>
            <person name="Singh N.K."/>
            <person name="Messing J."/>
            <person name="Nelson A.B."/>
            <person name="Fuks G."/>
            <person name="Kavchok S."/>
            <person name="Keizer G."/>
            <person name="Linton E."/>
            <person name="Llaca V."/>
            <person name="Song R."/>
            <person name="Tanyolac B."/>
            <person name="Young S."/>
            <person name="Ho-Il K."/>
            <person name="Hahn J.H."/>
            <person name="Sangsakoo G."/>
            <person name="Vanavichit A."/>
            <person name="de Mattos Luiz.A.T."/>
            <person name="Zimmer P.D."/>
            <person name="Malone G."/>
            <person name="Dellagostin O."/>
            <person name="de Oliveira A.C."/>
            <person name="Bevan M."/>
            <person name="Bancroft I."/>
            <person name="Minx P."/>
            <person name="Cordum H."/>
            <person name="Wilson R."/>
            <person name="Cheng Z."/>
            <person name="Jin W."/>
            <person name="Jiang J."/>
            <person name="Leong S.A."/>
            <person name="Iwama H."/>
            <person name="Gojobori T."/>
            <person name="Itoh T."/>
            <person name="Niimura Y."/>
            <person name="Fujii Y."/>
            <person name="Habara T."/>
            <person name="Sakai H."/>
            <person name="Sato Y."/>
            <person name="Wilson G."/>
            <person name="Kumar K."/>
            <person name="McCouch S."/>
            <person name="Juretic N."/>
            <person name="Hoen D."/>
            <person name="Wright S."/>
            <person name="Bruskiewich R."/>
            <person name="Bureau T."/>
            <person name="Miyao A."/>
            <person name="Hirochika H."/>
            <person name="Nishikawa T."/>
            <person name="Kadowaki K."/>
            <person name="Sugiura M."/>
            <person name="Burr B."/>
            <person name="Sasaki T."/>
        </authorList>
    </citation>
    <scope>NUCLEOTIDE SEQUENCE [LARGE SCALE GENOMIC DNA]</scope>
    <source>
        <strain evidence="3">cv. Nipponbare</strain>
    </source>
</reference>
<dbReference type="EMBL" id="AP003932">
    <property type="protein sequence ID" value="BAC79665.1"/>
    <property type="molecule type" value="Genomic_DNA"/>
</dbReference>
<reference evidence="2" key="1">
    <citation type="submission" date="2001-05" db="EMBL/GenBank/DDBJ databases">
        <title>Oryza sativa nipponbare(GA3) genomic DNA, chromosome 7, BAC clone:OJ1112_E08.</title>
        <authorList>
            <person name="Sasaki T."/>
            <person name="Matsumoto T."/>
            <person name="Yamamoto K."/>
        </authorList>
    </citation>
    <scope>NUCLEOTIDE SEQUENCE</scope>
</reference>
<sequence length="76" mass="8156">MFSDGYSLEMLGPLTCFLLVSSSSPPKIALVHAVHRASNPSDRPVKDASHMACLSALRKQQVSVGEPCSDHHPGKK</sequence>
<name>Q7XIK1_ORYSJ</name>
<reference evidence="1" key="2">
    <citation type="submission" date="2001-07" db="EMBL/GenBank/DDBJ databases">
        <title>Oryza sativa nipponbare(GA3) genomic DNA, chromosome 7, BAC clone:OJ1773_H01.</title>
        <authorList>
            <person name="Sasaki T."/>
            <person name="Matsumoto T."/>
            <person name="Yamamoto K."/>
        </authorList>
    </citation>
    <scope>NUCLEOTIDE SEQUENCE</scope>
</reference>
<evidence type="ECO:0000313" key="2">
    <source>
        <dbReference type="EMBL" id="BAD30113.1"/>
    </source>
</evidence>
<organism evidence="1 3">
    <name type="scientific">Oryza sativa subsp. japonica</name>
    <name type="common">Rice</name>
    <dbReference type="NCBI Taxonomy" id="39947"/>
    <lineage>
        <taxon>Eukaryota</taxon>
        <taxon>Viridiplantae</taxon>
        <taxon>Streptophyta</taxon>
        <taxon>Embryophyta</taxon>
        <taxon>Tracheophyta</taxon>
        <taxon>Spermatophyta</taxon>
        <taxon>Magnoliopsida</taxon>
        <taxon>Liliopsida</taxon>
        <taxon>Poales</taxon>
        <taxon>Poaceae</taxon>
        <taxon>BOP clade</taxon>
        <taxon>Oryzoideae</taxon>
        <taxon>Oryzeae</taxon>
        <taxon>Oryzinae</taxon>
        <taxon>Oryza</taxon>
        <taxon>Oryza sativa</taxon>
    </lineage>
</organism>
<gene>
    <name evidence="1" type="primary">OJ1773_H01.111</name>
    <name evidence="2" type="synonym">OJ1112_E08.130</name>
</gene>
<evidence type="ECO:0000313" key="3">
    <source>
        <dbReference type="Proteomes" id="UP000000763"/>
    </source>
</evidence>
<dbReference type="EMBL" id="AP003705">
    <property type="protein sequence ID" value="BAD30113.1"/>
    <property type="molecule type" value="Genomic_DNA"/>
</dbReference>
<dbReference type="Proteomes" id="UP000000763">
    <property type="component" value="Chromosome 7"/>
</dbReference>
<dbReference type="AlphaFoldDB" id="Q7XIK1"/>